<evidence type="ECO:0000313" key="3">
    <source>
        <dbReference type="Proteomes" id="UP000762676"/>
    </source>
</evidence>
<feature type="compositionally biased region" description="Basic residues" evidence="1">
    <location>
        <begin position="1892"/>
        <end position="1909"/>
    </location>
</feature>
<feature type="compositionally biased region" description="Polar residues" evidence="1">
    <location>
        <begin position="20"/>
        <end position="31"/>
    </location>
</feature>
<feature type="region of interest" description="Disordered" evidence="1">
    <location>
        <begin position="1565"/>
        <end position="1598"/>
    </location>
</feature>
<feature type="region of interest" description="Disordered" evidence="1">
    <location>
        <begin position="2027"/>
        <end position="2065"/>
    </location>
</feature>
<feature type="compositionally biased region" description="Basic and acidic residues" evidence="1">
    <location>
        <begin position="179"/>
        <end position="193"/>
    </location>
</feature>
<organism evidence="2 3">
    <name type="scientific">Elysia marginata</name>
    <dbReference type="NCBI Taxonomy" id="1093978"/>
    <lineage>
        <taxon>Eukaryota</taxon>
        <taxon>Metazoa</taxon>
        <taxon>Spiralia</taxon>
        <taxon>Lophotrochozoa</taxon>
        <taxon>Mollusca</taxon>
        <taxon>Gastropoda</taxon>
        <taxon>Heterobranchia</taxon>
        <taxon>Euthyneura</taxon>
        <taxon>Panpulmonata</taxon>
        <taxon>Sacoglossa</taxon>
        <taxon>Placobranchoidea</taxon>
        <taxon>Plakobranchidae</taxon>
        <taxon>Elysia</taxon>
    </lineage>
</organism>
<feature type="compositionally biased region" description="Basic residues" evidence="1">
    <location>
        <begin position="1725"/>
        <end position="1734"/>
    </location>
</feature>
<dbReference type="Proteomes" id="UP000762676">
    <property type="component" value="Unassembled WGS sequence"/>
</dbReference>
<feature type="compositionally biased region" description="Basic and acidic residues" evidence="1">
    <location>
        <begin position="1"/>
        <end position="19"/>
    </location>
</feature>
<feature type="compositionally biased region" description="Polar residues" evidence="1">
    <location>
        <begin position="1991"/>
        <end position="2007"/>
    </location>
</feature>
<feature type="compositionally biased region" description="Polar residues" evidence="1">
    <location>
        <begin position="1403"/>
        <end position="1418"/>
    </location>
</feature>
<feature type="region of interest" description="Disordered" evidence="1">
    <location>
        <begin position="1"/>
        <end position="48"/>
    </location>
</feature>
<accession>A0AAV4EBM1</accession>
<comment type="caution">
    <text evidence="2">The sequence shown here is derived from an EMBL/GenBank/DDBJ whole genome shotgun (WGS) entry which is preliminary data.</text>
</comment>
<feature type="compositionally biased region" description="Polar residues" evidence="1">
    <location>
        <begin position="1438"/>
        <end position="1457"/>
    </location>
</feature>
<feature type="compositionally biased region" description="Polar residues" evidence="1">
    <location>
        <begin position="719"/>
        <end position="733"/>
    </location>
</feature>
<protein>
    <recommendedName>
        <fullName evidence="4">MYND-type domain-containing protein</fullName>
    </recommendedName>
</protein>
<sequence>MEVESADAHHQGEGADRKNPISNGHHNSTAAVITEGSGGYRSRKKSNFNEDLVGMCAKSKYSDISIQRTHKHSTVKQTVNQRPGYLQVPPAENEANPIESCESNGLKITFRRRSAEKTLVGQQHRENLQSDLDDLPEIPKLVVQRIKSPKSSYSLHSKGSSGENLSPSVKHGHNMTNTDKLEVKKENSSKGENHKDICHIQENSISLEKPKIHHKEATNGFCRVQKSRHCSENSESVELAKAWSDCETITPAPQEAEAQLLPARFDLSNMSSKFSLNVYKPSSTTDQEMMRHKTYQVSEEISNSEQNTTVLHVDKTLKNKHLSKSPEKCDINISSGFMGNSEPTLLKIGSKATQSETKSPPSACTAEKTSPKQAENNSEYLPMLLVSEKSRFVSNCAKNSTESVIPDVSDAYIAPVEDEVNSITADDIDFDRTTETHLSVTAKTVGKNFTDDIKNGRVKESYNSTETYKDNFRKHSPSRCGIKHSDTVDISDASGNAPDNSANKTAVVVLDRLPSPVLELYSRQSLVSYCEDSGEDSDLDFSSGEWSPNMSTTTPGSRLRFTYKKVNEQQKRRLKKGKLVGTSVSEPEGDRVSKSLKKTRKCTSEKRRRYYARNSKQFVSYTKRGEVKQSLDKSPYQWAGKCKEDMNGAAGRTANIRTDSGGMRIEGNNAETTISTSGSQPVSSLVDPKILSMSSSLWRSYKGNVAADKIAFRARKGSTKPSRSKQSSVSNETPRMHKILNLMNSNKNNHKRVQRQRENYKYFSSAKNSQRHSRSIVSDGGIENTNRSMCGCKDENNSKQKKTISCESLPHRNIFNTDIFRADSFLLGHPEKNKNRDNDIEACSHIQTPKKENDVKNGINQREMKNVKANIQLTIPGGRKYCPNCRCTCAQRGLLPQHTRQYQKVNTQKLDQCAEDLSISSKNQKVSSYEVLKKDNGIVKIEAQQHDGPSSCEKDNILDYQMVTVKQEVTSPTISDRNVIGQNFSQDSEPKIVSGNNPFDSKPNNDLAKDFTQGSQENATSLCSTFMLRRVIKREINSECQFPCQSHDSNHSTHDKKQESVKMSNRTPLDLSLKPFSKTNNDISEAFHDCTTHEKSTKQGESASVVKTEDNRARAPSIFNFDTSLIPQTDEPAVTPQTPLHTPLSIEIETSSAPLNYESSVDAGSVDGQRWYRQPETDSVGNITHEHDGSGYSSVDDSSADEGSLEIRHKSNKARVKSLKQTEDPVFVDSTTSVTTSKHTEVKDTLPTSSAEKITLTLPVPRIQIISPSSSSSSSTFASPSSSLSPVCRISHQNTCFVNTRDSCNRLHNEYKNNENKINQDNNRKQLTEELKRTDSHYGKTSVSAGPTGSATDCLIVAQSSKSDFRTPTSCSSFLLSPRTASHRTTKQTTSRRSDSWRPRYSPVSSNSVSPRDVSETCSNTCDRCCFCTTRQERNSAAQSDSEKSANVVTSSQSSLPSEVRDKEPDIPSSRCCCVQHDSAVIKQPYKSIVLSPSHDGVDSEDSDATLIYPRVVRNRRKGTIGCACCCCGGGGAHEDFGDNRVEGKNILARCQSPAALSDFSATSSYLGSPKMSGKENTASRRHTHPGSGESFAKESLEQRQEELASILHDLRENISKSKAMRRFRRTNSFSGSQKPKLSPCMSITQDHLRRRRPAFDRFMSVEPQMDSDTPYARIAQGMEDCDHHHHHRLIYQHTVDSTHGQNKEHPYDDAMVRFVSGLNLMPKYPHRGGHSKRQPQNSPSSCAETKIYGLDDNQGQHVSSTSKEPGCDTQETWRNFEWTSHGQEQCQEQTMKAGLTYETEPSPHHTTCASCGHSYYDPLEQENREIPQDQKTGESIHVEDESCFSDGGSGSLVVIENAESDTVIEGAEAMNKVARSGCAFAASSLRYKKRHHGFSGKRSHKFGNKRQHSLSESGLRISLGSLNPSASSDKRISAHNGSLSKKERPEKIGKRKVQNFTGRDSNQEEQRRNGTQKQTNSYGGGNSSKSSQGLRGNSGKQKKSNLNNKIDGTKLLMHGQKLKVKKFKTVTAARMESTGNTDERIDTNGKSRGISPGNPDKKGESLYD</sequence>
<feature type="region of interest" description="Disordered" evidence="1">
    <location>
        <begin position="1044"/>
        <end position="1065"/>
    </location>
</feature>
<name>A0AAV4EBM1_9GAST</name>
<reference evidence="2 3" key="1">
    <citation type="journal article" date="2021" name="Elife">
        <title>Chloroplast acquisition without the gene transfer in kleptoplastic sea slugs, Plakobranchus ocellatus.</title>
        <authorList>
            <person name="Maeda T."/>
            <person name="Takahashi S."/>
            <person name="Yoshida T."/>
            <person name="Shimamura S."/>
            <person name="Takaki Y."/>
            <person name="Nagai Y."/>
            <person name="Toyoda A."/>
            <person name="Suzuki Y."/>
            <person name="Arimoto A."/>
            <person name="Ishii H."/>
            <person name="Satoh N."/>
            <person name="Nishiyama T."/>
            <person name="Hasebe M."/>
            <person name="Maruyama T."/>
            <person name="Minagawa J."/>
            <person name="Obokata J."/>
            <person name="Shigenobu S."/>
        </authorList>
    </citation>
    <scope>NUCLEOTIDE SEQUENCE [LARGE SCALE GENOMIC DNA]</scope>
</reference>
<feature type="compositionally biased region" description="Basic and acidic residues" evidence="1">
    <location>
        <begin position="2056"/>
        <end position="2065"/>
    </location>
</feature>
<keyword evidence="3" id="KW-1185">Reference proteome</keyword>
<proteinExistence type="predicted"/>
<evidence type="ECO:0008006" key="4">
    <source>
        <dbReference type="Google" id="ProtNLM"/>
    </source>
</evidence>
<dbReference type="EMBL" id="BMAT01007122">
    <property type="protein sequence ID" value="GFR58059.1"/>
    <property type="molecule type" value="Genomic_DNA"/>
</dbReference>
<feature type="region of interest" description="Disordered" evidence="1">
    <location>
        <begin position="1179"/>
        <end position="1209"/>
    </location>
</feature>
<feature type="region of interest" description="Disordered" evidence="1">
    <location>
        <begin position="147"/>
        <end position="193"/>
    </location>
</feature>
<evidence type="ECO:0000256" key="1">
    <source>
        <dbReference type="SAM" id="MobiDB-lite"/>
    </source>
</evidence>
<feature type="region of interest" description="Disordered" evidence="1">
    <location>
        <begin position="1438"/>
        <end position="1468"/>
    </location>
</feature>
<feature type="region of interest" description="Disordered" evidence="1">
    <location>
        <begin position="1892"/>
        <end position="2011"/>
    </location>
</feature>
<feature type="region of interest" description="Disordered" evidence="1">
    <location>
        <begin position="351"/>
        <end position="377"/>
    </location>
</feature>
<feature type="region of interest" description="Disordered" evidence="1">
    <location>
        <begin position="712"/>
        <end position="734"/>
    </location>
</feature>
<evidence type="ECO:0000313" key="2">
    <source>
        <dbReference type="EMBL" id="GFR58059.1"/>
    </source>
</evidence>
<gene>
    <name evidence="2" type="ORF">ElyMa_003472000</name>
</gene>
<feature type="region of interest" description="Disordered" evidence="1">
    <location>
        <begin position="573"/>
        <end position="599"/>
    </location>
</feature>
<feature type="compositionally biased region" description="Polar residues" evidence="1">
    <location>
        <begin position="1735"/>
        <end position="1744"/>
    </location>
</feature>
<feature type="compositionally biased region" description="Basic and acidic residues" evidence="1">
    <location>
        <begin position="1048"/>
        <end position="1060"/>
    </location>
</feature>
<feature type="compositionally biased region" description="Low complexity" evidence="1">
    <location>
        <begin position="149"/>
        <end position="161"/>
    </location>
</feature>
<feature type="region of interest" description="Disordered" evidence="1">
    <location>
        <begin position="1725"/>
        <end position="1747"/>
    </location>
</feature>
<feature type="region of interest" description="Disordered" evidence="1">
    <location>
        <begin position="1376"/>
        <end position="1418"/>
    </location>
</feature>